<name>A0A1G2PK96_9BACT</name>
<organism evidence="7 8">
    <name type="scientific">Candidatus Terrybacteria bacterium RIFCSPHIGHO2_02_41_19</name>
    <dbReference type="NCBI Taxonomy" id="1802364"/>
    <lineage>
        <taxon>Bacteria</taxon>
        <taxon>Candidatus Terryibacteriota</taxon>
    </lineage>
</organism>
<dbReference type="InterPro" id="IPR005290">
    <property type="entry name" value="Ribosomal_uS15_bac-type"/>
</dbReference>
<keyword evidence="4 6" id="KW-0699">rRNA-binding</keyword>
<dbReference type="Gene3D" id="6.10.250.3130">
    <property type="match status" value="1"/>
</dbReference>
<evidence type="ECO:0000256" key="1">
    <source>
        <dbReference type="ARBA" id="ARBA00022980"/>
    </source>
</evidence>
<dbReference type="Proteomes" id="UP000178646">
    <property type="component" value="Unassembled WGS sequence"/>
</dbReference>
<dbReference type="PROSITE" id="PS00362">
    <property type="entry name" value="RIBOSOMAL_S15"/>
    <property type="match status" value="1"/>
</dbReference>
<dbReference type="HAMAP" id="MF_01343_B">
    <property type="entry name" value="Ribosomal_uS15_B"/>
    <property type="match status" value="1"/>
</dbReference>
<dbReference type="InterPro" id="IPR000589">
    <property type="entry name" value="Ribosomal_uS15"/>
</dbReference>
<dbReference type="GO" id="GO:0022627">
    <property type="term" value="C:cytosolic small ribosomal subunit"/>
    <property type="evidence" value="ECO:0007669"/>
    <property type="project" value="TreeGrafter"/>
</dbReference>
<dbReference type="InterPro" id="IPR009068">
    <property type="entry name" value="uS15_NS1_RNA-bd_sf"/>
</dbReference>
<evidence type="ECO:0000256" key="3">
    <source>
        <dbReference type="ARBA" id="ARBA00064542"/>
    </source>
</evidence>
<evidence type="ECO:0000313" key="7">
    <source>
        <dbReference type="EMBL" id="OHA48775.1"/>
    </source>
</evidence>
<dbReference type="PANTHER" id="PTHR23321:SF26">
    <property type="entry name" value="SMALL RIBOSOMAL SUBUNIT PROTEIN US15M"/>
    <property type="match status" value="1"/>
</dbReference>
<dbReference type="NCBIfam" id="TIGR00952">
    <property type="entry name" value="S15_bact"/>
    <property type="match status" value="1"/>
</dbReference>
<comment type="similarity">
    <text evidence="4 5">Belongs to the universal ribosomal protein uS15 family.</text>
</comment>
<dbReference type="PANTHER" id="PTHR23321">
    <property type="entry name" value="RIBOSOMAL PROTEIN S15, BACTERIAL AND ORGANELLAR"/>
    <property type="match status" value="1"/>
</dbReference>
<dbReference type="GO" id="GO:0003735">
    <property type="term" value="F:structural constituent of ribosome"/>
    <property type="evidence" value="ECO:0007669"/>
    <property type="project" value="InterPro"/>
</dbReference>
<accession>A0A1G2PK96</accession>
<evidence type="ECO:0000256" key="5">
    <source>
        <dbReference type="RuleBase" id="RU003919"/>
    </source>
</evidence>
<protein>
    <recommendedName>
        <fullName evidence="4">Small ribosomal subunit protein uS15</fullName>
    </recommendedName>
</protein>
<comment type="subunit">
    <text evidence="3 4">Part of the 30S ribosomal subunit. Forms a bridge to the 50S subunit in the 70S ribosome, contacting the 23S rRNA.</text>
</comment>
<reference evidence="7 8" key="1">
    <citation type="journal article" date="2016" name="Nat. Commun.">
        <title>Thousands of microbial genomes shed light on interconnected biogeochemical processes in an aquifer system.</title>
        <authorList>
            <person name="Anantharaman K."/>
            <person name="Brown C.T."/>
            <person name="Hug L.A."/>
            <person name="Sharon I."/>
            <person name="Castelle C.J."/>
            <person name="Probst A.J."/>
            <person name="Thomas B.C."/>
            <person name="Singh A."/>
            <person name="Wilkins M.J."/>
            <person name="Karaoz U."/>
            <person name="Brodie E.L."/>
            <person name="Williams K.H."/>
            <person name="Hubbard S.S."/>
            <person name="Banfield J.F."/>
        </authorList>
    </citation>
    <scope>NUCLEOTIDE SEQUENCE [LARGE SCALE GENOMIC DNA]</scope>
</reference>
<dbReference type="SUPFAM" id="SSF47060">
    <property type="entry name" value="S15/NS1 RNA-binding domain"/>
    <property type="match status" value="1"/>
</dbReference>
<dbReference type="Gene3D" id="1.10.287.10">
    <property type="entry name" value="S15/NS1, RNA-binding"/>
    <property type="match status" value="1"/>
</dbReference>
<keyword evidence="4 6" id="KW-0694">RNA-binding</keyword>
<dbReference type="Pfam" id="PF00312">
    <property type="entry name" value="Ribosomal_S15"/>
    <property type="match status" value="1"/>
</dbReference>
<sequence length="89" mass="10257">MLTTKKKVKIIEEFKVHKTDTGSTDVQVALISGQIEQLVKHLKSHPKDNHSRRGLLKMVADRKTLMNYLAKKNKRRHNTLAGKLDLKKK</sequence>
<evidence type="ECO:0000256" key="2">
    <source>
        <dbReference type="ARBA" id="ARBA00023274"/>
    </source>
</evidence>
<keyword evidence="1 4" id="KW-0689">Ribosomal protein</keyword>
<evidence type="ECO:0000256" key="4">
    <source>
        <dbReference type="HAMAP-Rule" id="MF_01343"/>
    </source>
</evidence>
<comment type="function">
    <text evidence="4">Forms an intersubunit bridge (bridge B4) with the 23S rRNA of the 50S subunit in the ribosome.</text>
</comment>
<gene>
    <name evidence="4" type="primary">rpsO</name>
    <name evidence="7" type="ORF">A2W59_00425</name>
</gene>
<keyword evidence="2 4" id="KW-0687">Ribonucleoprotein</keyword>
<dbReference type="GO" id="GO:0019843">
    <property type="term" value="F:rRNA binding"/>
    <property type="evidence" value="ECO:0007669"/>
    <property type="project" value="UniProtKB-UniRule"/>
</dbReference>
<dbReference type="AlphaFoldDB" id="A0A1G2PK96"/>
<comment type="caution">
    <text evidence="7">The sequence shown here is derived from an EMBL/GenBank/DDBJ whole genome shotgun (WGS) entry which is preliminary data.</text>
</comment>
<dbReference type="CDD" id="cd00353">
    <property type="entry name" value="Ribosomal_S15p_S13e"/>
    <property type="match status" value="1"/>
</dbReference>
<dbReference type="FunFam" id="1.10.287.10:FF:000002">
    <property type="entry name" value="30S ribosomal protein S15"/>
    <property type="match status" value="1"/>
</dbReference>
<evidence type="ECO:0000313" key="8">
    <source>
        <dbReference type="Proteomes" id="UP000178646"/>
    </source>
</evidence>
<dbReference type="EMBL" id="MHSU01000041">
    <property type="protein sequence ID" value="OHA48775.1"/>
    <property type="molecule type" value="Genomic_DNA"/>
</dbReference>
<dbReference type="SMART" id="SM01387">
    <property type="entry name" value="Ribosomal_S15"/>
    <property type="match status" value="1"/>
</dbReference>
<comment type="function">
    <text evidence="4 6">One of the primary rRNA binding proteins, it binds directly to 16S rRNA where it helps nucleate assembly of the platform of the 30S subunit by binding and bridging several RNA helices of the 16S rRNA.</text>
</comment>
<proteinExistence type="inferred from homology"/>
<dbReference type="GO" id="GO:0006412">
    <property type="term" value="P:translation"/>
    <property type="evidence" value="ECO:0007669"/>
    <property type="project" value="UniProtKB-UniRule"/>
</dbReference>
<evidence type="ECO:0000256" key="6">
    <source>
        <dbReference type="RuleBase" id="RU004524"/>
    </source>
</evidence>